<accession>A0A931FZ17</accession>
<name>A0A931FZ17_9ACTN</name>
<feature type="transmembrane region" description="Helical" evidence="1">
    <location>
        <begin position="120"/>
        <end position="138"/>
    </location>
</feature>
<dbReference type="EMBL" id="JADQTO010000010">
    <property type="protein sequence ID" value="MBG0564297.1"/>
    <property type="molecule type" value="Genomic_DNA"/>
</dbReference>
<dbReference type="InterPro" id="IPR021257">
    <property type="entry name" value="DUF2809"/>
</dbReference>
<sequence>MESGRYGHAVRWRVRGIALATAAGFLAVALGIRLLVSAGGVLDGSGALAQHSGTALYASMVYAGVFLLAPATRPVVAGAWAIAFCWLVECLQLTGVPAELSEHSLLARLVLGATFDPADLFWYPVGVLPLVALHQVAARGLP</sequence>
<feature type="transmembrane region" description="Helical" evidence="1">
    <location>
        <begin position="75"/>
        <end position="100"/>
    </location>
</feature>
<dbReference type="AlphaFoldDB" id="A0A931FZ17"/>
<comment type="caution">
    <text evidence="2">The sequence shown here is derived from an EMBL/GenBank/DDBJ whole genome shotgun (WGS) entry which is preliminary data.</text>
</comment>
<proteinExistence type="predicted"/>
<keyword evidence="1" id="KW-1133">Transmembrane helix</keyword>
<dbReference type="Pfam" id="PF10990">
    <property type="entry name" value="DUF2809"/>
    <property type="match status" value="1"/>
</dbReference>
<keyword evidence="3" id="KW-1185">Reference proteome</keyword>
<feature type="transmembrane region" description="Helical" evidence="1">
    <location>
        <begin position="12"/>
        <end position="36"/>
    </location>
</feature>
<organism evidence="2 3">
    <name type="scientific">Actinoplanes aureus</name>
    <dbReference type="NCBI Taxonomy" id="2792083"/>
    <lineage>
        <taxon>Bacteria</taxon>
        <taxon>Bacillati</taxon>
        <taxon>Actinomycetota</taxon>
        <taxon>Actinomycetes</taxon>
        <taxon>Micromonosporales</taxon>
        <taxon>Micromonosporaceae</taxon>
        <taxon>Actinoplanes</taxon>
    </lineage>
</organism>
<evidence type="ECO:0000313" key="2">
    <source>
        <dbReference type="EMBL" id="MBG0564297.1"/>
    </source>
</evidence>
<keyword evidence="1" id="KW-0472">Membrane</keyword>
<protein>
    <submittedName>
        <fullName evidence="2">DUF2809 domain-containing protein</fullName>
    </submittedName>
</protein>
<keyword evidence="1" id="KW-0812">Transmembrane</keyword>
<dbReference type="Proteomes" id="UP000598146">
    <property type="component" value="Unassembled WGS sequence"/>
</dbReference>
<reference evidence="2" key="1">
    <citation type="submission" date="2020-11" db="EMBL/GenBank/DDBJ databases">
        <title>Isolation and identification of active actinomycetes.</title>
        <authorList>
            <person name="Sun X."/>
        </authorList>
    </citation>
    <scope>NUCLEOTIDE SEQUENCE</scope>
    <source>
        <strain evidence="2">NEAU-A11</strain>
    </source>
</reference>
<evidence type="ECO:0000313" key="3">
    <source>
        <dbReference type="Proteomes" id="UP000598146"/>
    </source>
</evidence>
<feature type="transmembrane region" description="Helical" evidence="1">
    <location>
        <begin position="48"/>
        <end position="68"/>
    </location>
</feature>
<evidence type="ECO:0000256" key="1">
    <source>
        <dbReference type="SAM" id="Phobius"/>
    </source>
</evidence>
<gene>
    <name evidence="2" type="ORF">I4J89_22880</name>
</gene>